<dbReference type="GO" id="GO:0046872">
    <property type="term" value="F:metal ion binding"/>
    <property type="evidence" value="ECO:0007669"/>
    <property type="project" value="UniProtKB-KW"/>
</dbReference>
<evidence type="ECO:0000256" key="1">
    <source>
        <dbReference type="ARBA" id="ARBA00008635"/>
    </source>
</evidence>
<evidence type="ECO:0000256" key="3">
    <source>
        <dbReference type="PIRSR" id="PIRSR607837-1"/>
    </source>
</evidence>
<dbReference type="InterPro" id="IPR034660">
    <property type="entry name" value="DinB/YfiT-like"/>
</dbReference>
<feature type="binding site" evidence="3">
    <location>
        <position position="50"/>
    </location>
    <ligand>
        <name>a divalent metal cation</name>
        <dbReference type="ChEBI" id="CHEBI:60240"/>
    </ligand>
</feature>
<keyword evidence="2 3" id="KW-0479">Metal-binding</keyword>
<evidence type="ECO:0000313" key="5">
    <source>
        <dbReference type="Proteomes" id="UP000233491"/>
    </source>
</evidence>
<feature type="binding site" evidence="3">
    <location>
        <position position="145"/>
    </location>
    <ligand>
        <name>a divalent metal cation</name>
        <dbReference type="ChEBI" id="CHEBI:60240"/>
    </ligand>
</feature>
<dbReference type="Proteomes" id="UP000233491">
    <property type="component" value="Unassembled WGS sequence"/>
</dbReference>
<feature type="binding site" evidence="3">
    <location>
        <position position="149"/>
    </location>
    <ligand>
        <name>a divalent metal cation</name>
        <dbReference type="ChEBI" id="CHEBI:60240"/>
    </ligand>
</feature>
<name>A0A1I4RVA2_9HYPH</name>
<dbReference type="Pfam" id="PF05163">
    <property type="entry name" value="DinB"/>
    <property type="match status" value="1"/>
</dbReference>
<dbReference type="PANTHER" id="PTHR37302:SF1">
    <property type="entry name" value="PROTEIN DINB"/>
    <property type="match status" value="1"/>
</dbReference>
<comment type="caution">
    <text evidence="4">The sequence shown here is derived from an EMBL/GenBank/DDBJ whole genome shotgun (WGS) entry which is preliminary data.</text>
</comment>
<evidence type="ECO:0000313" key="4">
    <source>
        <dbReference type="EMBL" id="PKR88026.1"/>
    </source>
</evidence>
<protein>
    <submittedName>
        <fullName evidence="4">Damage-inducible protein DinB</fullName>
    </submittedName>
</protein>
<evidence type="ECO:0000256" key="2">
    <source>
        <dbReference type="ARBA" id="ARBA00022723"/>
    </source>
</evidence>
<reference evidence="4 5" key="1">
    <citation type="submission" date="2017-12" db="EMBL/GenBank/DDBJ databases">
        <title>Anaerobic carbon monoxide metabolism by Pleomorphomonas carboxyditropha sp. nov., a new mesophilic hydrogenogenic carboxidotroph.</title>
        <authorList>
            <person name="Esquivel-Elizondo S."/>
            <person name="Krajmalnik-Brown R."/>
        </authorList>
    </citation>
    <scope>NUCLEOTIDE SEQUENCE [LARGE SCALE GENOMIC DNA]</scope>
    <source>
        <strain evidence="4 5">R5-392</strain>
    </source>
</reference>
<proteinExistence type="inferred from homology"/>
<sequence>MSSLDHFRLMAPYNAWMNARVYDAAERLTADDLARDRGAFFGSILGTLNHLAAADLIWLGRLAAHPPLSGRIELAGLPQPTGIRFIVSDELAGLRPIRERIDRVIVGFVDGLTEADLVGTLAYRRVDGTAHRKLLSSVLSHVFNHQTHHRGQVTTLLSQAGIDVGVTDLLALIPDID</sequence>
<keyword evidence="5" id="KW-1185">Reference proteome</keyword>
<gene>
    <name evidence="4" type="ORF">CXZ10_16330</name>
</gene>
<dbReference type="OrthoDB" id="9807509at2"/>
<dbReference type="InterPro" id="IPR007837">
    <property type="entry name" value="DinB"/>
</dbReference>
<dbReference type="EMBL" id="PJNW01000014">
    <property type="protein sequence ID" value="PKR88026.1"/>
    <property type="molecule type" value="Genomic_DNA"/>
</dbReference>
<dbReference type="PANTHER" id="PTHR37302">
    <property type="entry name" value="SLR1116 PROTEIN"/>
    <property type="match status" value="1"/>
</dbReference>
<organism evidence="4 5">
    <name type="scientific">Pleomorphomonas diazotrophica</name>
    <dbReference type="NCBI Taxonomy" id="1166257"/>
    <lineage>
        <taxon>Bacteria</taxon>
        <taxon>Pseudomonadati</taxon>
        <taxon>Pseudomonadota</taxon>
        <taxon>Alphaproteobacteria</taxon>
        <taxon>Hyphomicrobiales</taxon>
        <taxon>Pleomorphomonadaceae</taxon>
        <taxon>Pleomorphomonas</taxon>
    </lineage>
</organism>
<dbReference type="Gene3D" id="1.20.120.450">
    <property type="entry name" value="dinb family like domain"/>
    <property type="match status" value="1"/>
</dbReference>
<dbReference type="SUPFAM" id="SSF109854">
    <property type="entry name" value="DinB/YfiT-like putative metalloenzymes"/>
    <property type="match status" value="1"/>
</dbReference>
<dbReference type="AlphaFoldDB" id="A0A1I4RVA2"/>
<accession>A0A1I4RVA2</accession>
<dbReference type="RefSeq" id="WP_101290429.1">
    <property type="nucleotide sequence ID" value="NZ_FOUQ01000002.1"/>
</dbReference>
<comment type="similarity">
    <text evidence="1">Belongs to the DinB family.</text>
</comment>